<dbReference type="InterPro" id="IPR022002">
    <property type="entry name" value="ChsH2_Znr"/>
</dbReference>
<dbReference type="InterPro" id="IPR002878">
    <property type="entry name" value="ChsH2_C"/>
</dbReference>
<evidence type="ECO:0000313" key="4">
    <source>
        <dbReference type="Proteomes" id="UP000192441"/>
    </source>
</evidence>
<dbReference type="Gene3D" id="6.10.30.10">
    <property type="match status" value="1"/>
</dbReference>
<accession>A0AA91RFM3</accession>
<dbReference type="InterPro" id="IPR012340">
    <property type="entry name" value="NA-bd_OB-fold"/>
</dbReference>
<proteinExistence type="predicted"/>
<evidence type="ECO:0000259" key="2">
    <source>
        <dbReference type="Pfam" id="PF12172"/>
    </source>
</evidence>
<name>A0AA91RFM3_9MYCO</name>
<feature type="domain" description="ChsH2 C-terminal OB-fold" evidence="1">
    <location>
        <begin position="66"/>
        <end position="131"/>
    </location>
</feature>
<feature type="domain" description="ChsH2 rubredoxin-like zinc ribbon" evidence="2">
    <location>
        <begin position="31"/>
        <end position="62"/>
    </location>
</feature>
<gene>
    <name evidence="3" type="ORF">BST20_26030</name>
</gene>
<evidence type="ECO:0000313" key="3">
    <source>
        <dbReference type="EMBL" id="ORA31854.1"/>
    </source>
</evidence>
<dbReference type="PANTHER" id="PTHR34075:SF5">
    <property type="entry name" value="BLR3430 PROTEIN"/>
    <property type="match status" value="1"/>
</dbReference>
<comment type="caution">
    <text evidence="3">The sequence shown here is derived from an EMBL/GenBank/DDBJ whole genome shotgun (WGS) entry which is preliminary data.</text>
</comment>
<reference evidence="3 4" key="1">
    <citation type="submission" date="2016-12" db="EMBL/GenBank/DDBJ databases">
        <title>The new phylogeny of genus Mycobacterium.</title>
        <authorList>
            <person name="Tortoli E."/>
            <person name="Trovato A."/>
            <person name="Cirillo D.M."/>
        </authorList>
    </citation>
    <scope>NUCLEOTIDE SEQUENCE [LARGE SCALE GENOMIC DNA]</scope>
    <source>
        <strain evidence="3 4">DSM 44624</strain>
    </source>
</reference>
<dbReference type="EMBL" id="MVHM01000027">
    <property type="protein sequence ID" value="ORA31854.1"/>
    <property type="molecule type" value="Genomic_DNA"/>
</dbReference>
<dbReference type="SUPFAM" id="SSF50249">
    <property type="entry name" value="Nucleic acid-binding proteins"/>
    <property type="match status" value="1"/>
</dbReference>
<protein>
    <recommendedName>
        <fullName evidence="5">DNA-binding protein</fullName>
    </recommendedName>
</protein>
<dbReference type="Pfam" id="PF01796">
    <property type="entry name" value="OB_ChsH2_C"/>
    <property type="match status" value="1"/>
</dbReference>
<dbReference type="Proteomes" id="UP000192441">
    <property type="component" value="Unassembled WGS sequence"/>
</dbReference>
<dbReference type="AlphaFoldDB" id="A0AA91RFM3"/>
<evidence type="ECO:0008006" key="5">
    <source>
        <dbReference type="Google" id="ProtNLM"/>
    </source>
</evidence>
<organism evidence="3 4">
    <name type="scientific">Mycobacterium branderi</name>
    <dbReference type="NCBI Taxonomy" id="43348"/>
    <lineage>
        <taxon>Bacteria</taxon>
        <taxon>Bacillati</taxon>
        <taxon>Actinomycetota</taxon>
        <taxon>Actinomycetes</taxon>
        <taxon>Mycobacteriales</taxon>
        <taxon>Mycobacteriaceae</taxon>
        <taxon>Mycobacterium</taxon>
    </lineage>
</organism>
<dbReference type="Pfam" id="PF12172">
    <property type="entry name" value="zf-ChsH2"/>
    <property type="match status" value="1"/>
</dbReference>
<sequence>MSMTMSDDELVEHFPGQPITHDNAEHYRGRLRRQLLMNRCQSCGHWHAPPRPLCPQCWSFDVTATPVRGEGTIFLAIFLHQGPPTPGVDYTVPYPVVTVELDEQPGLRFTSTVIGAGNANIRIGKRVRLGWIERAGAPLPVFELSDVAP</sequence>
<evidence type="ECO:0000259" key="1">
    <source>
        <dbReference type="Pfam" id="PF01796"/>
    </source>
</evidence>
<dbReference type="PANTHER" id="PTHR34075">
    <property type="entry name" value="BLR3430 PROTEIN"/>
    <property type="match status" value="1"/>
</dbReference>
<dbReference type="InterPro" id="IPR052513">
    <property type="entry name" value="Thioester_dehydratase-like"/>
</dbReference>